<dbReference type="Proteomes" id="UP000472971">
    <property type="component" value="Unassembled WGS sequence"/>
</dbReference>
<accession>A0A6B3VZZ7</accession>
<keyword evidence="1" id="KW-0472">Membrane</keyword>
<organism evidence="3 4">
    <name type="scientific">Bacillus aquiflavi</name>
    <dbReference type="NCBI Taxonomy" id="2672567"/>
    <lineage>
        <taxon>Bacteria</taxon>
        <taxon>Bacillati</taxon>
        <taxon>Bacillota</taxon>
        <taxon>Bacilli</taxon>
        <taxon>Bacillales</taxon>
        <taxon>Bacillaceae</taxon>
        <taxon>Bacillus</taxon>
    </lineage>
</organism>
<evidence type="ECO:0000313" key="5">
    <source>
        <dbReference type="Proteomes" id="UP000570010"/>
    </source>
</evidence>
<proteinExistence type="predicted"/>
<protein>
    <submittedName>
        <fullName evidence="3">ABC transporter permease subunit</fullName>
    </submittedName>
</protein>
<feature type="transmembrane region" description="Helical" evidence="1">
    <location>
        <begin position="288"/>
        <end position="306"/>
    </location>
</feature>
<reference evidence="3 4" key="1">
    <citation type="submission" date="2020-02" db="EMBL/GenBank/DDBJ databases">
        <title>Bacillus aquiflavi sp. nov., isolated from yellow water of strong flavor Chinese baijiu in Yibin region of China.</title>
        <authorList>
            <person name="Xie J."/>
        </authorList>
    </citation>
    <scope>NUCLEOTIDE SEQUENCE [LARGE SCALE GENOMIC DNA]</scope>
    <source>
        <strain evidence="3 4">3H-10</strain>
    </source>
</reference>
<feature type="transmembrane region" description="Helical" evidence="1">
    <location>
        <begin position="258"/>
        <end position="276"/>
    </location>
</feature>
<dbReference type="PANTHER" id="PTHR37305">
    <property type="entry name" value="INTEGRAL MEMBRANE PROTEIN-RELATED"/>
    <property type="match status" value="1"/>
</dbReference>
<dbReference type="PANTHER" id="PTHR37305:SF1">
    <property type="entry name" value="MEMBRANE PROTEIN"/>
    <property type="match status" value="1"/>
</dbReference>
<dbReference type="EMBL" id="JAAIWN010000011">
    <property type="protein sequence ID" value="NEY81181.1"/>
    <property type="molecule type" value="Genomic_DNA"/>
</dbReference>
<name>A0A6B3VZZ7_9BACI</name>
<feature type="transmembrane region" description="Helical" evidence="1">
    <location>
        <begin position="146"/>
        <end position="165"/>
    </location>
</feature>
<feature type="transmembrane region" description="Helical" evidence="1">
    <location>
        <begin position="342"/>
        <end position="364"/>
    </location>
</feature>
<evidence type="ECO:0000313" key="2">
    <source>
        <dbReference type="EMBL" id="MBA4536814.1"/>
    </source>
</evidence>
<feature type="transmembrane region" description="Helical" evidence="1">
    <location>
        <begin position="191"/>
        <end position="216"/>
    </location>
</feature>
<dbReference type="AlphaFoldDB" id="A0A6B3VZZ7"/>
<dbReference type="Proteomes" id="UP000570010">
    <property type="component" value="Unassembled WGS sequence"/>
</dbReference>
<reference evidence="2 5" key="2">
    <citation type="submission" date="2020-07" db="EMBL/GenBank/DDBJ databases">
        <authorList>
            <person name="Feng H."/>
        </authorList>
    </citation>
    <scope>NUCLEOTIDE SEQUENCE [LARGE SCALE GENOMIC DNA]</scope>
    <source>
        <strain evidence="2">S-12</strain>
        <strain evidence="5">s-12</strain>
    </source>
</reference>
<evidence type="ECO:0000256" key="1">
    <source>
        <dbReference type="SAM" id="Phobius"/>
    </source>
</evidence>
<comment type="caution">
    <text evidence="3">The sequence shown here is derived from an EMBL/GenBank/DDBJ whole genome shotgun (WGS) entry which is preliminary data.</text>
</comment>
<keyword evidence="1" id="KW-0812">Transmembrane</keyword>
<gene>
    <name evidence="3" type="ORF">G4D64_06515</name>
    <name evidence="2" type="ORF">H1Z61_06550</name>
</gene>
<evidence type="ECO:0000313" key="3">
    <source>
        <dbReference type="EMBL" id="NEY81181.1"/>
    </source>
</evidence>
<dbReference type="RefSeq" id="WP_163241369.1">
    <property type="nucleotide sequence ID" value="NZ_JAAIWN010000011.1"/>
</dbReference>
<keyword evidence="4" id="KW-1185">Reference proteome</keyword>
<sequence length="372" mass="42404">MTILKNSIASISEELKDDYEKALAFVQEKQAKNKAAISAYEKGDWTPLYEYQLFENQFANEELDTGIFRSEDLKKDIGKMAIVASMEEKKWLLKHHVQPVFSGEFIVTIFHYWDEAHAFYQKEWEEANRKVDSSGLFSLYLYFNQYFYFVPMILFFLLLGGGLATDTGKKSTLRFLMSQPLSLRHIFHGKVLSSFIVVLLSSTVIFASVLLIGTIFDRFGDWYYPILVYDSQSLANSANYNGTYVQGMGFHFTPLGHYLVKCIVLFLIVLLFLIILSTFCSLFIKNQLGVFMIVILLSASGYVLSIEALSEVAHLSPFTYFNIVKIINGEVSTAHNNPHINFMPGSIVLFISSFVVMTIGHVVLRKYKNLTA</sequence>
<dbReference type="EMBL" id="JACEIO010000011">
    <property type="protein sequence ID" value="MBA4536814.1"/>
    <property type="molecule type" value="Genomic_DNA"/>
</dbReference>
<evidence type="ECO:0000313" key="4">
    <source>
        <dbReference type="Proteomes" id="UP000472971"/>
    </source>
</evidence>
<keyword evidence="1" id="KW-1133">Transmembrane helix</keyword>